<evidence type="ECO:0000256" key="4">
    <source>
        <dbReference type="ARBA" id="ARBA00013673"/>
    </source>
</evidence>
<evidence type="ECO:0000313" key="16">
    <source>
        <dbReference type="Proteomes" id="UP001050975"/>
    </source>
</evidence>
<protein>
    <recommendedName>
        <fullName evidence="4 12">Ribosomal RNA small subunit methyltransferase E</fullName>
        <ecNumber evidence="3 12">2.1.1.193</ecNumber>
    </recommendedName>
</protein>
<dbReference type="PIRSF" id="PIRSF015601">
    <property type="entry name" value="MTase_slr0722"/>
    <property type="match status" value="1"/>
</dbReference>
<keyword evidence="8 12" id="KW-0808">Transferase</keyword>
<keyword evidence="6 12" id="KW-0698">rRNA processing</keyword>
<evidence type="ECO:0000259" key="13">
    <source>
        <dbReference type="Pfam" id="PF04452"/>
    </source>
</evidence>
<dbReference type="GO" id="GO:0070042">
    <property type="term" value="F:rRNA (uridine-N3-)-methyltransferase activity"/>
    <property type="evidence" value="ECO:0007669"/>
    <property type="project" value="TreeGrafter"/>
</dbReference>
<dbReference type="InterPro" id="IPR006700">
    <property type="entry name" value="RsmE"/>
</dbReference>
<keyword evidence="16" id="KW-1185">Reference proteome</keyword>
<keyword evidence="9 12" id="KW-0949">S-adenosyl-L-methionine</keyword>
<comment type="catalytic activity">
    <reaction evidence="11 12">
        <text>uridine(1498) in 16S rRNA + S-adenosyl-L-methionine = N(3)-methyluridine(1498) in 16S rRNA + S-adenosyl-L-homocysteine + H(+)</text>
        <dbReference type="Rhea" id="RHEA:42920"/>
        <dbReference type="Rhea" id="RHEA-COMP:10283"/>
        <dbReference type="Rhea" id="RHEA-COMP:10284"/>
        <dbReference type="ChEBI" id="CHEBI:15378"/>
        <dbReference type="ChEBI" id="CHEBI:57856"/>
        <dbReference type="ChEBI" id="CHEBI:59789"/>
        <dbReference type="ChEBI" id="CHEBI:65315"/>
        <dbReference type="ChEBI" id="CHEBI:74502"/>
        <dbReference type="EC" id="2.1.1.193"/>
    </reaction>
</comment>
<gene>
    <name evidence="15" type="ORF">MiSe_83160</name>
</gene>
<evidence type="ECO:0000256" key="1">
    <source>
        <dbReference type="ARBA" id="ARBA00004496"/>
    </source>
</evidence>
<keyword evidence="5 12" id="KW-0963">Cytoplasm</keyword>
<dbReference type="PANTHER" id="PTHR30027:SF3">
    <property type="entry name" value="16S RRNA (URACIL(1498)-N(3))-METHYLTRANSFERASE"/>
    <property type="match status" value="1"/>
</dbReference>
<evidence type="ECO:0000256" key="5">
    <source>
        <dbReference type="ARBA" id="ARBA00022490"/>
    </source>
</evidence>
<name>A0AAV3XS60_9CYAN</name>
<dbReference type="InterPro" id="IPR029028">
    <property type="entry name" value="Alpha/beta_knot_MTases"/>
</dbReference>
<keyword evidence="7 12" id="KW-0489">Methyltransferase</keyword>
<comment type="subcellular location">
    <subcellularLocation>
        <location evidence="1 12">Cytoplasm</location>
    </subcellularLocation>
</comment>
<reference evidence="15" key="1">
    <citation type="submission" date="2019-10" db="EMBL/GenBank/DDBJ databases">
        <title>Draft genome sequece of Microseira wollei NIES-4236.</title>
        <authorList>
            <person name="Yamaguchi H."/>
            <person name="Suzuki S."/>
            <person name="Kawachi M."/>
        </authorList>
    </citation>
    <scope>NUCLEOTIDE SEQUENCE</scope>
    <source>
        <strain evidence="15">NIES-4236</strain>
    </source>
</reference>
<evidence type="ECO:0000256" key="8">
    <source>
        <dbReference type="ARBA" id="ARBA00022679"/>
    </source>
</evidence>
<accession>A0AAV3XS60</accession>
<dbReference type="AlphaFoldDB" id="A0AAV3XS60"/>
<dbReference type="InterPro" id="IPR046887">
    <property type="entry name" value="RsmE_PUA-like"/>
</dbReference>
<organism evidence="15 16">
    <name type="scientific">Microseira wollei NIES-4236</name>
    <dbReference type="NCBI Taxonomy" id="2530354"/>
    <lineage>
        <taxon>Bacteria</taxon>
        <taxon>Bacillati</taxon>
        <taxon>Cyanobacteriota</taxon>
        <taxon>Cyanophyceae</taxon>
        <taxon>Oscillatoriophycideae</taxon>
        <taxon>Aerosakkonematales</taxon>
        <taxon>Aerosakkonemataceae</taxon>
        <taxon>Microseira</taxon>
    </lineage>
</organism>
<comment type="similarity">
    <text evidence="2 12">Belongs to the RNA methyltransferase RsmE family.</text>
</comment>
<comment type="function">
    <text evidence="10 12">Specifically methylates the N3 position of the uracil ring of uridine 1498 (m3U1498) in 16S rRNA. Acts on the fully assembled 30S ribosomal subunit.</text>
</comment>
<feature type="domain" description="Ribosomal RNA small subunit methyltransferase E PUA-like" evidence="14">
    <location>
        <begin position="52"/>
        <end position="90"/>
    </location>
</feature>
<dbReference type="GO" id="GO:0005737">
    <property type="term" value="C:cytoplasm"/>
    <property type="evidence" value="ECO:0007669"/>
    <property type="project" value="UniProtKB-SubCell"/>
</dbReference>
<dbReference type="Pfam" id="PF04452">
    <property type="entry name" value="Methyltrans_RNA"/>
    <property type="match status" value="1"/>
</dbReference>
<dbReference type="SUPFAM" id="SSF75217">
    <property type="entry name" value="alpha/beta knot"/>
    <property type="match status" value="1"/>
</dbReference>
<dbReference type="Gene3D" id="3.40.1280.10">
    <property type="match status" value="1"/>
</dbReference>
<evidence type="ECO:0000256" key="6">
    <source>
        <dbReference type="ARBA" id="ARBA00022552"/>
    </source>
</evidence>
<dbReference type="EC" id="2.1.1.193" evidence="3 12"/>
<dbReference type="Pfam" id="PF20260">
    <property type="entry name" value="PUA_4"/>
    <property type="match status" value="1"/>
</dbReference>
<dbReference type="CDD" id="cd18084">
    <property type="entry name" value="RsmE-like"/>
    <property type="match status" value="1"/>
</dbReference>
<evidence type="ECO:0000256" key="7">
    <source>
        <dbReference type="ARBA" id="ARBA00022603"/>
    </source>
</evidence>
<evidence type="ECO:0000256" key="11">
    <source>
        <dbReference type="ARBA" id="ARBA00047944"/>
    </source>
</evidence>
<dbReference type="PANTHER" id="PTHR30027">
    <property type="entry name" value="RIBOSOMAL RNA SMALL SUBUNIT METHYLTRANSFERASE E"/>
    <property type="match status" value="1"/>
</dbReference>
<evidence type="ECO:0000256" key="9">
    <source>
        <dbReference type="ARBA" id="ARBA00022691"/>
    </source>
</evidence>
<dbReference type="Proteomes" id="UP001050975">
    <property type="component" value="Unassembled WGS sequence"/>
</dbReference>
<evidence type="ECO:0000256" key="12">
    <source>
        <dbReference type="PIRNR" id="PIRNR015601"/>
    </source>
</evidence>
<dbReference type="InterPro" id="IPR029026">
    <property type="entry name" value="tRNA_m1G_MTases_N"/>
</dbReference>
<dbReference type="NCBIfam" id="TIGR00046">
    <property type="entry name" value="RsmE family RNA methyltransferase"/>
    <property type="match status" value="1"/>
</dbReference>
<proteinExistence type="inferred from homology"/>
<dbReference type="InterPro" id="IPR015947">
    <property type="entry name" value="PUA-like_sf"/>
</dbReference>
<evidence type="ECO:0000313" key="15">
    <source>
        <dbReference type="EMBL" id="GET43492.1"/>
    </source>
</evidence>
<evidence type="ECO:0000256" key="2">
    <source>
        <dbReference type="ARBA" id="ARBA00005528"/>
    </source>
</evidence>
<sequence>MGAVGTPKPIIVVEVLLSASTNILKSIQEHQLTQLQRLVISPSQLHGQQIELTPQQQHYLSRVLRLQAGASFIAMNGQGQWWLAMLSGAQAQILQPISVQTELPVTVSLMVALPKNGFDEIVRQATELGVTNIIPVVSARTLLHPSPQKLERWRKIAIEAAEQSERLIVPEILDPIPFSQALSSEKNYRYICEARGDFPHLLSCLQDTVKIANQSRQTTITIATGPEGGWTPSEVESACAAGIQPVSLGKRILRALTAPIVALSLISAAFEPEQVNSR</sequence>
<dbReference type="GO" id="GO:0070475">
    <property type="term" value="P:rRNA base methylation"/>
    <property type="evidence" value="ECO:0007669"/>
    <property type="project" value="TreeGrafter"/>
</dbReference>
<evidence type="ECO:0000256" key="3">
    <source>
        <dbReference type="ARBA" id="ARBA00012328"/>
    </source>
</evidence>
<comment type="caution">
    <text evidence="15">The sequence shown here is derived from an EMBL/GenBank/DDBJ whole genome shotgun (WGS) entry which is preliminary data.</text>
</comment>
<evidence type="ECO:0000259" key="14">
    <source>
        <dbReference type="Pfam" id="PF20260"/>
    </source>
</evidence>
<dbReference type="SUPFAM" id="SSF88697">
    <property type="entry name" value="PUA domain-like"/>
    <property type="match status" value="1"/>
</dbReference>
<feature type="domain" description="Ribosomal RNA small subunit methyltransferase E methyltransferase" evidence="13">
    <location>
        <begin position="102"/>
        <end position="267"/>
    </location>
</feature>
<evidence type="ECO:0000256" key="10">
    <source>
        <dbReference type="ARBA" id="ARBA00025699"/>
    </source>
</evidence>
<dbReference type="EMBL" id="BLAY01000226">
    <property type="protein sequence ID" value="GET43492.1"/>
    <property type="molecule type" value="Genomic_DNA"/>
</dbReference>
<dbReference type="NCBIfam" id="NF008697">
    <property type="entry name" value="PRK11713.4-1"/>
    <property type="match status" value="1"/>
</dbReference>
<dbReference type="InterPro" id="IPR046886">
    <property type="entry name" value="RsmE_MTase_dom"/>
</dbReference>